<dbReference type="PATRIC" id="fig|1379870.5.peg.2764"/>
<gene>
    <name evidence="1" type="ORF">SD10_12735</name>
</gene>
<sequence>MILGDWNWCFLGYAKRLFSYQIPMLIEVEPERIGDTIIRFAYTAMKNMRAKGWIQLSVVMYV</sequence>
<protein>
    <submittedName>
        <fullName evidence="1">Uncharacterized protein</fullName>
    </submittedName>
</protein>
<dbReference type="HOGENOM" id="CLU_2901972_0_0_10"/>
<dbReference type="EMBL" id="CP010429">
    <property type="protein sequence ID" value="AKD55635.1"/>
    <property type="molecule type" value="Genomic_DNA"/>
</dbReference>
<proteinExistence type="predicted"/>
<evidence type="ECO:0000313" key="1">
    <source>
        <dbReference type="EMBL" id="AKD55635.1"/>
    </source>
</evidence>
<dbReference type="KEGG" id="srd:SD10_12735"/>
<organism evidence="1 2">
    <name type="scientific">Spirosoma radiotolerans</name>
    <dbReference type="NCBI Taxonomy" id="1379870"/>
    <lineage>
        <taxon>Bacteria</taxon>
        <taxon>Pseudomonadati</taxon>
        <taxon>Bacteroidota</taxon>
        <taxon>Cytophagia</taxon>
        <taxon>Cytophagales</taxon>
        <taxon>Cytophagaceae</taxon>
        <taxon>Spirosoma</taxon>
    </lineage>
</organism>
<evidence type="ECO:0000313" key="2">
    <source>
        <dbReference type="Proteomes" id="UP000033054"/>
    </source>
</evidence>
<reference evidence="1 2" key="1">
    <citation type="journal article" date="2014" name="Curr. Microbiol.">
        <title>Spirosoma radiotolerans sp. nov., a gamma-radiation-resistant bacterium isolated from gamma ray-irradiated soil.</title>
        <authorList>
            <person name="Lee J.J."/>
            <person name="Srinivasan S."/>
            <person name="Lim S."/>
            <person name="Joe M."/>
            <person name="Im S."/>
            <person name="Bae S.I."/>
            <person name="Park K.R."/>
            <person name="Han J.H."/>
            <person name="Park S.H."/>
            <person name="Joo B.M."/>
            <person name="Park S.J."/>
            <person name="Kim M.K."/>
        </authorList>
    </citation>
    <scope>NUCLEOTIDE SEQUENCE [LARGE SCALE GENOMIC DNA]</scope>
    <source>
        <strain evidence="1 2">DG5A</strain>
    </source>
</reference>
<accession>A0A0E3ZV74</accession>
<dbReference type="Proteomes" id="UP000033054">
    <property type="component" value="Chromosome"/>
</dbReference>
<dbReference type="AlphaFoldDB" id="A0A0E3ZV74"/>
<name>A0A0E3ZV74_9BACT</name>
<keyword evidence="2" id="KW-1185">Reference proteome</keyword>